<comment type="cofactor">
    <cofactor evidence="10">
        <name>Zn(2+)</name>
        <dbReference type="ChEBI" id="CHEBI:29105"/>
    </cofactor>
</comment>
<dbReference type="PANTHER" id="PTHR42780">
    <property type="entry name" value="SOLEUCYL-TRNA SYNTHETASE"/>
    <property type="match status" value="1"/>
</dbReference>
<feature type="short sequence motif" description="'KMSKS' region" evidence="10">
    <location>
        <begin position="603"/>
        <end position="607"/>
    </location>
</feature>
<evidence type="ECO:0000256" key="5">
    <source>
        <dbReference type="ARBA" id="ARBA00022840"/>
    </source>
</evidence>
<dbReference type="InterPro" id="IPR014729">
    <property type="entry name" value="Rossmann-like_a/b/a_fold"/>
</dbReference>
<dbReference type="InterPro" id="IPR002301">
    <property type="entry name" value="Ile-tRNA-ligase"/>
</dbReference>
<keyword evidence="10" id="KW-0862">Zinc</keyword>
<dbReference type="InterPro" id="IPR002300">
    <property type="entry name" value="aa-tRNA-synth_Ia"/>
</dbReference>
<comment type="subunit">
    <text evidence="10">Monomer.</text>
</comment>
<keyword evidence="2 10" id="KW-0963">Cytoplasm</keyword>
<keyword evidence="3 10" id="KW-0436">Ligase</keyword>
<comment type="domain">
    <text evidence="10">IleRS has two distinct active sites: one for aminoacylation and one for editing. The misactivated valine is translocated from the active site to the editing site, which sterically excludes the correctly activated isoleucine. The single editing site contains two valyl binding pockets, one specific for each substrate (Val-AMP or Val-tRNA(Ile)).</text>
</comment>
<protein>
    <recommendedName>
        <fullName evidence="10">Isoleucine--tRNA ligase</fullName>
        <ecNumber evidence="10">6.1.1.5</ecNumber>
    </recommendedName>
    <alternativeName>
        <fullName evidence="10">Isoleucyl-tRNA synthetase</fullName>
        <shortName evidence="10">IleRS</shortName>
    </alternativeName>
</protein>
<keyword evidence="14" id="KW-1185">Reference proteome</keyword>
<dbReference type="RefSeq" id="WP_117499905.1">
    <property type="nucleotide sequence ID" value="NZ_JBBMFC010000009.1"/>
</dbReference>
<reference evidence="13 14" key="1">
    <citation type="submission" date="2024-03" db="EMBL/GenBank/DDBJ databases">
        <title>Human intestinal bacterial collection.</title>
        <authorList>
            <person name="Pauvert C."/>
            <person name="Hitch T.C.A."/>
            <person name="Clavel T."/>
        </authorList>
    </citation>
    <scope>NUCLEOTIDE SEQUENCE [LARGE SCALE GENOMIC DNA]</scope>
    <source>
        <strain evidence="13 14">CLA-AA-H78B</strain>
    </source>
</reference>
<dbReference type="InterPro" id="IPR009080">
    <property type="entry name" value="tRNAsynth_Ia_anticodon-bd"/>
</dbReference>
<dbReference type="EMBL" id="JBBMFC010000009">
    <property type="protein sequence ID" value="MEQ2578493.1"/>
    <property type="molecule type" value="Genomic_DNA"/>
</dbReference>
<feature type="short sequence motif" description="'HIGH' region" evidence="10">
    <location>
        <begin position="48"/>
        <end position="58"/>
    </location>
</feature>
<evidence type="ECO:0000256" key="9">
    <source>
        <dbReference type="ARBA" id="ARBA00048359"/>
    </source>
</evidence>
<dbReference type="CDD" id="cd00818">
    <property type="entry name" value="IleRS_core"/>
    <property type="match status" value="1"/>
</dbReference>
<keyword evidence="10" id="KW-0479">Metal-binding</keyword>
<comment type="similarity">
    <text evidence="1 10">Belongs to the class-I aminoacyl-tRNA synthetase family. IleS type 2 subfamily.</text>
</comment>
<dbReference type="PANTHER" id="PTHR42780:SF1">
    <property type="entry name" value="ISOLEUCINE--TRNA LIGASE, CYTOPLASMIC"/>
    <property type="match status" value="1"/>
</dbReference>
<evidence type="ECO:0000313" key="14">
    <source>
        <dbReference type="Proteomes" id="UP001470288"/>
    </source>
</evidence>
<dbReference type="Pfam" id="PF19302">
    <property type="entry name" value="DUF5915"/>
    <property type="match status" value="1"/>
</dbReference>
<accession>A0ABV1HZY5</accession>
<dbReference type="Pfam" id="PF00133">
    <property type="entry name" value="tRNA-synt_1"/>
    <property type="match status" value="1"/>
</dbReference>
<dbReference type="Proteomes" id="UP001470288">
    <property type="component" value="Unassembled WGS sequence"/>
</dbReference>
<dbReference type="NCBIfam" id="TIGR00392">
    <property type="entry name" value="ileS"/>
    <property type="match status" value="1"/>
</dbReference>
<keyword evidence="4 10" id="KW-0547">Nucleotide-binding</keyword>
<gene>
    <name evidence="10 13" type="primary">ileS</name>
    <name evidence="13" type="ORF">WMO62_06490</name>
</gene>
<comment type="function">
    <text evidence="8 10">Catalyzes the attachment of isoleucine to tRNA(Ile). As IleRS can inadvertently accommodate and process structurally similar amino acids such as valine, to avoid such errors it has two additional distinct tRNA(Ile)-dependent editing activities. One activity is designated as 'pretransfer' editing and involves the hydrolysis of activated Val-AMP. The other activity is designated 'posttransfer' editing and involves deacylation of mischarged Val-tRNA(Ile).</text>
</comment>
<dbReference type="PROSITE" id="PS00178">
    <property type="entry name" value="AA_TRNA_LIGASE_I"/>
    <property type="match status" value="1"/>
</dbReference>
<evidence type="ECO:0000256" key="4">
    <source>
        <dbReference type="ARBA" id="ARBA00022741"/>
    </source>
</evidence>
<evidence type="ECO:0000256" key="7">
    <source>
        <dbReference type="ARBA" id="ARBA00023146"/>
    </source>
</evidence>
<evidence type="ECO:0000256" key="2">
    <source>
        <dbReference type="ARBA" id="ARBA00022490"/>
    </source>
</evidence>
<dbReference type="InterPro" id="IPR009008">
    <property type="entry name" value="Val/Leu/Ile-tRNA-synth_edit"/>
</dbReference>
<comment type="caution">
    <text evidence="13">The sequence shown here is derived from an EMBL/GenBank/DDBJ whole genome shotgun (WGS) entry which is preliminary data.</text>
</comment>
<dbReference type="HAMAP" id="MF_02003">
    <property type="entry name" value="Ile_tRNA_synth_type2"/>
    <property type="match status" value="1"/>
</dbReference>
<keyword evidence="6 10" id="KW-0648">Protein biosynthesis</keyword>
<dbReference type="EC" id="6.1.1.5" evidence="10"/>
<dbReference type="Pfam" id="PF08264">
    <property type="entry name" value="Anticodon_1"/>
    <property type="match status" value="1"/>
</dbReference>
<dbReference type="CDD" id="cd07961">
    <property type="entry name" value="Anticodon_Ia_Ile_ABEc"/>
    <property type="match status" value="1"/>
</dbReference>
<evidence type="ECO:0000256" key="10">
    <source>
        <dbReference type="HAMAP-Rule" id="MF_02003"/>
    </source>
</evidence>
<evidence type="ECO:0000256" key="6">
    <source>
        <dbReference type="ARBA" id="ARBA00022917"/>
    </source>
</evidence>
<organism evidence="13 14">
    <name type="scientific">Hominiventricola aquisgranensis</name>
    <dbReference type="NCBI Taxonomy" id="3133164"/>
    <lineage>
        <taxon>Bacteria</taxon>
        <taxon>Bacillati</taxon>
        <taxon>Bacillota</taxon>
        <taxon>Clostridia</taxon>
        <taxon>Lachnospirales</taxon>
        <taxon>Lachnospiraceae</taxon>
        <taxon>Hominiventricola</taxon>
    </lineage>
</organism>
<evidence type="ECO:0000256" key="8">
    <source>
        <dbReference type="ARBA" id="ARBA00025217"/>
    </source>
</evidence>
<dbReference type="Gene3D" id="1.10.730.10">
    <property type="entry name" value="Isoleucyl-tRNA Synthetase, Domain 1"/>
    <property type="match status" value="1"/>
</dbReference>
<evidence type="ECO:0000256" key="3">
    <source>
        <dbReference type="ARBA" id="ARBA00022598"/>
    </source>
</evidence>
<feature type="binding site" evidence="10">
    <location>
        <position position="606"/>
    </location>
    <ligand>
        <name>ATP</name>
        <dbReference type="ChEBI" id="CHEBI:30616"/>
    </ligand>
</feature>
<comment type="subcellular location">
    <subcellularLocation>
        <location evidence="10">Cytoplasm</location>
    </subcellularLocation>
</comment>
<keyword evidence="7 10" id="KW-0030">Aminoacyl-tRNA synthetase</keyword>
<name>A0ABV1HZY5_9FIRM</name>
<dbReference type="Gene3D" id="3.40.50.620">
    <property type="entry name" value="HUPs"/>
    <property type="match status" value="2"/>
</dbReference>
<evidence type="ECO:0000256" key="1">
    <source>
        <dbReference type="ARBA" id="ARBA00007078"/>
    </source>
</evidence>
<dbReference type="GO" id="GO:0004822">
    <property type="term" value="F:isoleucine-tRNA ligase activity"/>
    <property type="evidence" value="ECO:0007669"/>
    <property type="project" value="UniProtKB-EC"/>
</dbReference>
<dbReference type="SUPFAM" id="SSF50677">
    <property type="entry name" value="ValRS/IleRS/LeuRS editing domain"/>
    <property type="match status" value="1"/>
</dbReference>
<comment type="catalytic activity">
    <reaction evidence="9 10">
        <text>tRNA(Ile) + L-isoleucine + ATP = L-isoleucyl-tRNA(Ile) + AMP + diphosphate</text>
        <dbReference type="Rhea" id="RHEA:11060"/>
        <dbReference type="Rhea" id="RHEA-COMP:9666"/>
        <dbReference type="Rhea" id="RHEA-COMP:9695"/>
        <dbReference type="ChEBI" id="CHEBI:30616"/>
        <dbReference type="ChEBI" id="CHEBI:33019"/>
        <dbReference type="ChEBI" id="CHEBI:58045"/>
        <dbReference type="ChEBI" id="CHEBI:78442"/>
        <dbReference type="ChEBI" id="CHEBI:78528"/>
        <dbReference type="ChEBI" id="CHEBI:456215"/>
        <dbReference type="EC" id="6.1.1.5"/>
    </reaction>
</comment>
<evidence type="ECO:0000259" key="12">
    <source>
        <dbReference type="Pfam" id="PF08264"/>
    </source>
</evidence>
<proteinExistence type="inferred from homology"/>
<dbReference type="InterPro" id="IPR001412">
    <property type="entry name" value="aa-tRNA-synth_I_CS"/>
</dbReference>
<feature type="domain" description="Aminoacyl-tRNA synthetase class Ia" evidence="11">
    <location>
        <begin position="19"/>
        <end position="633"/>
    </location>
</feature>
<evidence type="ECO:0000259" key="11">
    <source>
        <dbReference type="Pfam" id="PF00133"/>
    </source>
</evidence>
<dbReference type="SUPFAM" id="SSF52374">
    <property type="entry name" value="Nucleotidylyl transferase"/>
    <property type="match status" value="1"/>
</dbReference>
<feature type="domain" description="Methionyl/Valyl/Leucyl/Isoleucyl-tRNA synthetase anticodon-binding" evidence="12">
    <location>
        <begin position="690"/>
        <end position="839"/>
    </location>
</feature>
<dbReference type="PRINTS" id="PR00984">
    <property type="entry name" value="TRNASYNTHILE"/>
</dbReference>
<evidence type="ECO:0000313" key="13">
    <source>
        <dbReference type="EMBL" id="MEQ2578493.1"/>
    </source>
</evidence>
<dbReference type="InterPro" id="IPR033709">
    <property type="entry name" value="Anticodon_Ile_ABEc"/>
</dbReference>
<dbReference type="InterPro" id="IPR013155">
    <property type="entry name" value="M/V/L/I-tRNA-synth_anticd-bd"/>
</dbReference>
<keyword evidence="5 10" id="KW-0067">ATP-binding</keyword>
<dbReference type="InterPro" id="IPR023586">
    <property type="entry name" value="Ile-tRNA-ligase_type2"/>
</dbReference>
<sequence length="1051" mass="120408">MYSKVNTDMNFVEREKEVEEFWKEDNTFKKSMEQREGCPTYTFYDGPPTANGKPHIGHVLTRVIKDMIPRYRTMKGYYVPRKAGWDTHGLPVELEVEKLLGLDGKEQIEQYGLDPFITKCKESVWKYKGMWEDFSGTVGFWADMDNPYVTYDDNFIESEWWALKTIWDKGLLYKGFKIVPYCPRCGTPLSSHEVAQGYKDVKERSAVVRFKVKGEDAYILAWTTTPWTLPSNVALCVNPNEEYAKVKAADGYVYYMASALLDTVLGKLAKDGEAAYEVLETYKGKDLEGKEYEALYQCAADLAAKQHKKGHYVVCDTYVTLTDGTGVVHIAPAFGEDDAQVGRKYDLPFVQFVDEKGDMTKETPFAGLFVKKADPEVLKDLDAKGLLFDAPKFEHSYPHCWRCDTPLIYYARESWFIKMTAVRDDLVRNNETVNWIPQSIGKGRFGNWLENIQDWGVSRNRYWGTPLNVWQCEDCGHQEAIGSREQLKELSGNEKALTVELHRPYIDEITCTCPKCGKTMKRVPEVIDCWFDSGAMPFAQHHYPFENKDLFEQQFPAQFISEAVDQTRGWFYSLMAESTLLFNKSPYENVIVLGHVQDENGQKMSKSKGNAVDPFDALQTYGADAIRWYFYINSAPWLPNRFHGKAVQEGQRKFMGTLWNTYAFFVLYANIDNFDATKYTLDKKSLTVMDRWILSKLNSTVGAVDDNLANYRIPEAAKALQEFVDDLSNWYVRRSRERFWAKGMEQDKINAYMTLYTALVTICKAAAPMIPFMTEEIYRNLVCSIDKTAPESIHLCDFPTVDAEMIDKDLEASMEEVLDIVVMGRAARNTANIKNRQPIGTMYVRAERPLDAMFQEVVADELNVKNVEFKEDLSDFTSYTFKPQLKTVGPKYGKLLNGIRAHLAEINGREAMKELDNSGSLSFDIDGQKVVLSKEDLLIDTAQMEGYVTEEDSTVTVVLDTNLSEELIEEGFVREIISKIQTMRKEAGFEVMDKIVVYSMGNQKIEGYMKEYREEILSDVMASDIRFDEVKGYTKEWSINGESVTLGVEKQ</sequence>
<dbReference type="SUPFAM" id="SSF47323">
    <property type="entry name" value="Anticodon-binding domain of a subclass of class I aminoacyl-tRNA synthetases"/>
    <property type="match status" value="1"/>
</dbReference>